<comment type="subcellular location">
    <subcellularLocation>
        <location evidence="1">Cell membrane</location>
        <topology evidence="1">Multi-pass membrane protein</topology>
    </subcellularLocation>
</comment>
<evidence type="ECO:0000256" key="4">
    <source>
        <dbReference type="ARBA" id="ARBA00022989"/>
    </source>
</evidence>
<protein>
    <submittedName>
        <fullName evidence="7">Polysaccharide transporter, PST family</fullName>
    </submittedName>
</protein>
<proteinExistence type="predicted"/>
<keyword evidence="8" id="KW-1185">Reference proteome</keyword>
<dbReference type="RefSeq" id="WP_092172276.1">
    <property type="nucleotide sequence ID" value="NZ_FNZH01000002.1"/>
</dbReference>
<keyword evidence="5 6" id="KW-0472">Membrane</keyword>
<sequence length="438" mass="48595">MREIIHRLPFFNLLRHKSIRNFGFLFLIQSSNILVSLLAMPVLIRAIGVAEFGLVNLSFSVILAFNVLVSYGYNLSGPRNIALGEADPEQVSKAFSEVIGSKCLLALIALAGIFVLGLGFGFFSDYWVILAWSTLLLLSEATTTVWFFQGKESLHWASLANVFAKLMYLGLILRLVEDPSQSYLANFFLGGTAFLTNIGLLLYIHFGLKIRFRWPRVGVIWQSWRDNLLLFFSGMTAHLAVNGGVIVLSFFATAQVLGLYGMAERVAMVLRIAPTLITQAAYPRASVLFYSDAAGFYAFIRKVQWASLLLGGGISVLVHVFAPMIIQLVAGRSHSEAVAILKILAFLPFFAGLNIGNMLIILVTDQKKILFHATWGFGLYMLGASVLLTTFFGSPGLAVALLSTELVVYLLTTFLLWKNQPQILTNHYRAFFNRHRSS</sequence>
<feature type="transmembrane region" description="Helical" evidence="6">
    <location>
        <begin position="369"/>
        <end position="391"/>
    </location>
</feature>
<reference evidence="8" key="1">
    <citation type="submission" date="2016-10" db="EMBL/GenBank/DDBJ databases">
        <authorList>
            <person name="Varghese N."/>
            <person name="Submissions S."/>
        </authorList>
    </citation>
    <scope>NUCLEOTIDE SEQUENCE [LARGE SCALE GENOMIC DNA]</scope>
    <source>
        <strain evidence="8">IBRC-M 10761</strain>
    </source>
</reference>
<keyword evidence="2" id="KW-1003">Cell membrane</keyword>
<keyword evidence="4 6" id="KW-1133">Transmembrane helix</keyword>
<feature type="transmembrane region" description="Helical" evidence="6">
    <location>
        <begin position="155"/>
        <end position="175"/>
    </location>
</feature>
<feature type="transmembrane region" description="Helical" evidence="6">
    <location>
        <begin position="307"/>
        <end position="326"/>
    </location>
</feature>
<evidence type="ECO:0000313" key="7">
    <source>
        <dbReference type="EMBL" id="SEJ18451.1"/>
    </source>
</evidence>
<feature type="transmembrane region" description="Helical" evidence="6">
    <location>
        <begin position="21"/>
        <end position="47"/>
    </location>
</feature>
<feature type="transmembrane region" description="Helical" evidence="6">
    <location>
        <begin position="103"/>
        <end position="123"/>
    </location>
</feature>
<dbReference type="PANTHER" id="PTHR30250">
    <property type="entry name" value="PST FAMILY PREDICTED COLANIC ACID TRANSPORTER"/>
    <property type="match status" value="1"/>
</dbReference>
<dbReference type="OrthoDB" id="9815702at2"/>
<feature type="transmembrane region" description="Helical" evidence="6">
    <location>
        <begin position="338"/>
        <end position="362"/>
    </location>
</feature>
<dbReference type="InterPro" id="IPR050833">
    <property type="entry name" value="Poly_Biosynth_Transport"/>
</dbReference>
<organism evidence="7 8">
    <name type="scientific">Cyclobacterium xiamenense</name>
    <dbReference type="NCBI Taxonomy" id="1297121"/>
    <lineage>
        <taxon>Bacteria</taxon>
        <taxon>Pseudomonadati</taxon>
        <taxon>Bacteroidota</taxon>
        <taxon>Cytophagia</taxon>
        <taxon>Cytophagales</taxon>
        <taxon>Cyclobacteriaceae</taxon>
        <taxon>Cyclobacterium</taxon>
    </lineage>
</organism>
<accession>A0A1H6WN53</accession>
<dbReference type="AlphaFoldDB" id="A0A1H6WN53"/>
<dbReference type="PANTHER" id="PTHR30250:SF11">
    <property type="entry name" value="O-ANTIGEN TRANSPORTER-RELATED"/>
    <property type="match status" value="1"/>
</dbReference>
<evidence type="ECO:0000256" key="1">
    <source>
        <dbReference type="ARBA" id="ARBA00004651"/>
    </source>
</evidence>
<feature type="transmembrane region" description="Helical" evidence="6">
    <location>
        <begin position="187"/>
        <end position="208"/>
    </location>
</feature>
<dbReference type="GO" id="GO:0005886">
    <property type="term" value="C:plasma membrane"/>
    <property type="evidence" value="ECO:0007669"/>
    <property type="project" value="UniProtKB-SubCell"/>
</dbReference>
<dbReference type="Pfam" id="PF01943">
    <property type="entry name" value="Polysacc_synt"/>
    <property type="match status" value="1"/>
</dbReference>
<feature type="transmembrane region" description="Helical" evidence="6">
    <location>
        <begin position="397"/>
        <end position="417"/>
    </location>
</feature>
<name>A0A1H6WN53_9BACT</name>
<evidence type="ECO:0000256" key="3">
    <source>
        <dbReference type="ARBA" id="ARBA00022692"/>
    </source>
</evidence>
<evidence type="ECO:0000256" key="5">
    <source>
        <dbReference type="ARBA" id="ARBA00023136"/>
    </source>
</evidence>
<feature type="transmembrane region" description="Helical" evidence="6">
    <location>
        <begin position="129"/>
        <end position="148"/>
    </location>
</feature>
<evidence type="ECO:0000256" key="2">
    <source>
        <dbReference type="ARBA" id="ARBA00022475"/>
    </source>
</evidence>
<gene>
    <name evidence="7" type="ORF">SAMN05192553_102811</name>
</gene>
<evidence type="ECO:0000256" key="6">
    <source>
        <dbReference type="SAM" id="Phobius"/>
    </source>
</evidence>
<dbReference type="STRING" id="1416801.SAMN05192553_102811"/>
<feature type="transmembrane region" description="Helical" evidence="6">
    <location>
        <begin position="228"/>
        <end position="261"/>
    </location>
</feature>
<dbReference type="Proteomes" id="UP000199403">
    <property type="component" value="Unassembled WGS sequence"/>
</dbReference>
<dbReference type="EMBL" id="FNZH01000002">
    <property type="protein sequence ID" value="SEJ18451.1"/>
    <property type="molecule type" value="Genomic_DNA"/>
</dbReference>
<feature type="transmembrane region" description="Helical" evidence="6">
    <location>
        <begin position="53"/>
        <end position="73"/>
    </location>
</feature>
<dbReference type="InterPro" id="IPR002797">
    <property type="entry name" value="Polysacc_synth"/>
</dbReference>
<keyword evidence="3 6" id="KW-0812">Transmembrane</keyword>
<evidence type="ECO:0000313" key="8">
    <source>
        <dbReference type="Proteomes" id="UP000199403"/>
    </source>
</evidence>